<keyword evidence="2" id="KW-1185">Reference proteome</keyword>
<dbReference type="OrthoDB" id="5144514at2759"/>
<dbReference type="Pfam" id="PF04681">
    <property type="entry name" value="Bys1"/>
    <property type="match status" value="1"/>
</dbReference>
<accession>A0A545VIW6</accession>
<proteinExistence type="predicted"/>
<sequence>MPLPLMLAHVVLASPGARVVNHCPFAIYVQSVQQEPSQTHELQPGDFYFERYKTVVNGTGVSIKIAAASFGTSPAGPHTQFEYAFVPWQNPDLYYDVSSIDDIVPRQFCQYGLRLQPSSAECASIVCPPDCGKICSEVYNRPNDDFATKGCRASGDTTLTLCGEPAGLHES</sequence>
<evidence type="ECO:0000313" key="2">
    <source>
        <dbReference type="Proteomes" id="UP000315783"/>
    </source>
</evidence>
<reference evidence="1 2" key="1">
    <citation type="journal article" date="2019" name="Appl. Microbiol. Biotechnol.">
        <title>Genome sequence of Isaria javanica and comparative genome analysis insights into family S53 peptidase evolution in fungal entomopathogens.</title>
        <authorList>
            <person name="Lin R."/>
            <person name="Zhang X."/>
            <person name="Xin B."/>
            <person name="Zou M."/>
            <person name="Gao Y."/>
            <person name="Qin F."/>
            <person name="Hu Q."/>
            <person name="Xie B."/>
            <person name="Cheng X."/>
        </authorList>
    </citation>
    <scope>NUCLEOTIDE SEQUENCE [LARGE SCALE GENOMIC DNA]</scope>
    <source>
        <strain evidence="1 2">IJ1G</strain>
    </source>
</reference>
<gene>
    <name evidence="1" type="ORF">IF1G_11114</name>
</gene>
<comment type="caution">
    <text evidence="1">The sequence shown here is derived from an EMBL/GenBank/DDBJ whole genome shotgun (WGS) entry which is preliminary data.</text>
</comment>
<dbReference type="PANTHER" id="PTHR36195">
    <property type="entry name" value="DOMAIN PROTEIN, PUTATIVE (AFU_ORTHOLOGUE AFUA_5G01990)-RELATED-RELATED"/>
    <property type="match status" value="1"/>
</dbReference>
<dbReference type="InterPro" id="IPR037176">
    <property type="entry name" value="Osmotin/thaumatin-like_sf"/>
</dbReference>
<dbReference type="InterPro" id="IPR006771">
    <property type="entry name" value="CetA-like"/>
</dbReference>
<evidence type="ECO:0000313" key="1">
    <source>
        <dbReference type="EMBL" id="TQV90222.1"/>
    </source>
</evidence>
<dbReference type="STRING" id="43265.A0A545VIW6"/>
<dbReference type="Proteomes" id="UP000315783">
    <property type="component" value="Unassembled WGS sequence"/>
</dbReference>
<name>A0A545VIW6_9HYPO</name>
<dbReference type="EMBL" id="SPUK01000031">
    <property type="protein sequence ID" value="TQV90222.1"/>
    <property type="molecule type" value="Genomic_DNA"/>
</dbReference>
<dbReference type="AlphaFoldDB" id="A0A545VIW6"/>
<dbReference type="SUPFAM" id="SSF49870">
    <property type="entry name" value="Osmotin, thaumatin-like protein"/>
    <property type="match status" value="1"/>
</dbReference>
<protein>
    <submittedName>
        <fullName evidence="1">Uncharacterized protein</fullName>
    </submittedName>
</protein>
<organism evidence="1 2">
    <name type="scientific">Cordyceps javanica</name>
    <dbReference type="NCBI Taxonomy" id="43265"/>
    <lineage>
        <taxon>Eukaryota</taxon>
        <taxon>Fungi</taxon>
        <taxon>Dikarya</taxon>
        <taxon>Ascomycota</taxon>
        <taxon>Pezizomycotina</taxon>
        <taxon>Sordariomycetes</taxon>
        <taxon>Hypocreomycetidae</taxon>
        <taxon>Hypocreales</taxon>
        <taxon>Cordycipitaceae</taxon>
        <taxon>Cordyceps</taxon>
    </lineage>
</organism>